<evidence type="ECO:0000313" key="4">
    <source>
        <dbReference type="Proteomes" id="UP000077885"/>
    </source>
</evidence>
<dbReference type="InterPro" id="IPR004398">
    <property type="entry name" value="RNA_MeTrfase_RsmD"/>
</dbReference>
<keyword evidence="4" id="KW-1185">Reference proteome</keyword>
<gene>
    <name evidence="3" type="ORF">A7P95_10815</name>
</gene>
<dbReference type="Pfam" id="PF03602">
    <property type="entry name" value="Cons_hypoth95"/>
    <property type="match status" value="1"/>
</dbReference>
<evidence type="ECO:0000313" key="3">
    <source>
        <dbReference type="EMBL" id="OAM26178.1"/>
    </source>
</evidence>
<dbReference type="RefSeq" id="WP_067595239.1">
    <property type="nucleotide sequence ID" value="NZ_LXSL01000032.1"/>
</dbReference>
<dbReference type="SUPFAM" id="SSF53335">
    <property type="entry name" value="S-adenosyl-L-methionine-dependent methyltransferases"/>
    <property type="match status" value="1"/>
</dbReference>
<keyword evidence="2 3" id="KW-0808">Transferase</keyword>
<accession>A0A1A9RVG3</accession>
<organism evidence="3 4">
    <name type="scientific">Eikenella longinqua</name>
    <dbReference type="NCBI Taxonomy" id="1795827"/>
    <lineage>
        <taxon>Bacteria</taxon>
        <taxon>Pseudomonadati</taxon>
        <taxon>Pseudomonadota</taxon>
        <taxon>Betaproteobacteria</taxon>
        <taxon>Neisseriales</taxon>
        <taxon>Neisseriaceae</taxon>
        <taxon>Eikenella</taxon>
    </lineage>
</organism>
<dbReference type="GO" id="GO:0031167">
    <property type="term" value="P:rRNA methylation"/>
    <property type="evidence" value="ECO:0007669"/>
    <property type="project" value="InterPro"/>
</dbReference>
<dbReference type="Gene3D" id="3.40.50.150">
    <property type="entry name" value="Vaccinia Virus protein VP39"/>
    <property type="match status" value="1"/>
</dbReference>
<dbReference type="OrthoDB" id="9803017at2"/>
<dbReference type="PANTHER" id="PTHR43542:SF1">
    <property type="entry name" value="METHYLTRANSFERASE"/>
    <property type="match status" value="1"/>
</dbReference>
<dbReference type="Proteomes" id="UP000077885">
    <property type="component" value="Unassembled WGS sequence"/>
</dbReference>
<sequence>MKTPNNSKHSNQVRIIGGEHRGRKIKFASAEGLRPTADSVRERLFNWLGQDLAGQTVLDLFAGSGALGLEAASRHAVKVVLVERNRRTAASLQQQVREFGLPEKVSVHTGGALDYLAAAQEQFSVVFLDPPFAWQEWARLFARLQPRLQAGARVYIEAGEFPPLPEYLAVRKEGRSGLSRYALLAYEPE</sequence>
<keyword evidence="1 3" id="KW-0489">Methyltransferase</keyword>
<dbReference type="NCBIfam" id="TIGR00095">
    <property type="entry name" value="16S rRNA (guanine(966)-N(2))-methyltransferase RsmD"/>
    <property type="match status" value="1"/>
</dbReference>
<evidence type="ECO:0000256" key="1">
    <source>
        <dbReference type="ARBA" id="ARBA00022603"/>
    </source>
</evidence>
<protein>
    <submittedName>
        <fullName evidence="3">16S rRNA (Guanine(966)-N(2))-methyltransferase RsmD</fullName>
    </submittedName>
</protein>
<dbReference type="STRING" id="1795827.A7P95_10815"/>
<dbReference type="InterPro" id="IPR029063">
    <property type="entry name" value="SAM-dependent_MTases_sf"/>
</dbReference>
<dbReference type="GO" id="GO:0008168">
    <property type="term" value="F:methyltransferase activity"/>
    <property type="evidence" value="ECO:0007669"/>
    <property type="project" value="UniProtKB-KW"/>
</dbReference>
<comment type="caution">
    <text evidence="3">The sequence shown here is derived from an EMBL/GenBank/DDBJ whole genome shotgun (WGS) entry which is preliminary data.</text>
</comment>
<dbReference type="CDD" id="cd02440">
    <property type="entry name" value="AdoMet_MTases"/>
    <property type="match status" value="1"/>
</dbReference>
<dbReference type="EMBL" id="LXSL01000032">
    <property type="protein sequence ID" value="OAM26178.1"/>
    <property type="molecule type" value="Genomic_DNA"/>
</dbReference>
<reference evidence="4" key="1">
    <citation type="submission" date="2016-05" db="EMBL/GenBank/DDBJ databases">
        <title>Draft genome of Corynebacterium afermentans subsp. afermentans LCDC 88199T.</title>
        <authorList>
            <person name="Bernier A.-M."/>
            <person name="Bernard K."/>
        </authorList>
    </citation>
    <scope>NUCLEOTIDE SEQUENCE [LARGE SCALE GENOMIC DNA]</scope>
    <source>
        <strain evidence="4">NML02-A-017</strain>
    </source>
</reference>
<dbReference type="PANTHER" id="PTHR43542">
    <property type="entry name" value="METHYLTRANSFERASE"/>
    <property type="match status" value="1"/>
</dbReference>
<name>A0A1A9RVG3_9NEIS</name>
<proteinExistence type="predicted"/>
<dbReference type="PIRSF" id="PIRSF004553">
    <property type="entry name" value="CHP00095"/>
    <property type="match status" value="1"/>
</dbReference>
<dbReference type="AlphaFoldDB" id="A0A1A9RVG3"/>
<evidence type="ECO:0000256" key="2">
    <source>
        <dbReference type="ARBA" id="ARBA00022679"/>
    </source>
</evidence>